<proteinExistence type="predicted"/>
<evidence type="ECO:0000313" key="1">
    <source>
        <dbReference type="EMBL" id="KAI4305646.1"/>
    </source>
</evidence>
<organism evidence="1 2">
    <name type="scientific">Bauhinia variegata</name>
    <name type="common">Purple orchid tree</name>
    <name type="synonym">Phanera variegata</name>
    <dbReference type="NCBI Taxonomy" id="167791"/>
    <lineage>
        <taxon>Eukaryota</taxon>
        <taxon>Viridiplantae</taxon>
        <taxon>Streptophyta</taxon>
        <taxon>Embryophyta</taxon>
        <taxon>Tracheophyta</taxon>
        <taxon>Spermatophyta</taxon>
        <taxon>Magnoliopsida</taxon>
        <taxon>eudicotyledons</taxon>
        <taxon>Gunneridae</taxon>
        <taxon>Pentapetalae</taxon>
        <taxon>rosids</taxon>
        <taxon>fabids</taxon>
        <taxon>Fabales</taxon>
        <taxon>Fabaceae</taxon>
        <taxon>Cercidoideae</taxon>
        <taxon>Cercideae</taxon>
        <taxon>Bauhiniinae</taxon>
        <taxon>Bauhinia</taxon>
    </lineage>
</organism>
<keyword evidence="2" id="KW-1185">Reference proteome</keyword>
<gene>
    <name evidence="1" type="ORF">L6164_029001</name>
</gene>
<accession>A0ACB9L8L0</accession>
<dbReference type="Proteomes" id="UP000828941">
    <property type="component" value="Chromosome 12"/>
</dbReference>
<protein>
    <submittedName>
        <fullName evidence="1">Uncharacterized protein</fullName>
    </submittedName>
</protein>
<name>A0ACB9L8L0_BAUVA</name>
<sequence length="196" mass="22227">MSPESQSEKKLIILKSNDGETFEVEVAAAEQSVTLKDLIEHGCAGDAIPLANVLGEVLAKVIEYCEKHVEYSGKDKKDISRNKNGKSGNDRRGIQEWEKKFVEVDQSMLIELVMAADYLNIQSLMHLTLATLADMIIGKTPEEIRATFNIKNDYTPEEEEQVRKENSWAFKRETKLSSHYNSNAYNNHRVHVNSNL</sequence>
<evidence type="ECO:0000313" key="2">
    <source>
        <dbReference type="Proteomes" id="UP000828941"/>
    </source>
</evidence>
<dbReference type="EMBL" id="CM039437">
    <property type="protein sequence ID" value="KAI4305646.1"/>
    <property type="molecule type" value="Genomic_DNA"/>
</dbReference>
<reference evidence="1 2" key="1">
    <citation type="journal article" date="2022" name="DNA Res.">
        <title>Chromosomal-level genome assembly of the orchid tree Bauhinia variegata (Leguminosae; Cercidoideae) supports the allotetraploid origin hypothesis of Bauhinia.</title>
        <authorList>
            <person name="Zhong Y."/>
            <person name="Chen Y."/>
            <person name="Zheng D."/>
            <person name="Pang J."/>
            <person name="Liu Y."/>
            <person name="Luo S."/>
            <person name="Meng S."/>
            <person name="Qian L."/>
            <person name="Wei D."/>
            <person name="Dai S."/>
            <person name="Zhou R."/>
        </authorList>
    </citation>
    <scope>NUCLEOTIDE SEQUENCE [LARGE SCALE GENOMIC DNA]</scope>
    <source>
        <strain evidence="1">BV-YZ2020</strain>
    </source>
</reference>
<comment type="caution">
    <text evidence="1">The sequence shown here is derived from an EMBL/GenBank/DDBJ whole genome shotgun (WGS) entry which is preliminary data.</text>
</comment>